<protein>
    <submittedName>
        <fullName evidence="2">Bacterial membrane protein yfho</fullName>
    </submittedName>
</protein>
<organism evidence="2 3">
    <name type="scientific">Trichococcus palustris</name>
    <dbReference type="NCBI Taxonomy" id="140314"/>
    <lineage>
        <taxon>Bacteria</taxon>
        <taxon>Bacillati</taxon>
        <taxon>Bacillota</taxon>
        <taxon>Bacilli</taxon>
        <taxon>Lactobacillales</taxon>
        <taxon>Carnobacteriaceae</taxon>
        <taxon>Trichococcus</taxon>
    </lineage>
</organism>
<feature type="transmembrane region" description="Helical" evidence="1">
    <location>
        <begin position="382"/>
        <end position="403"/>
    </location>
</feature>
<dbReference type="AlphaFoldDB" id="A0A143YKY3"/>
<dbReference type="PANTHER" id="PTHR38454:SF1">
    <property type="entry name" value="INTEGRAL MEMBRANE PROTEIN"/>
    <property type="match status" value="1"/>
</dbReference>
<name>A0A143YKY3_9LACT</name>
<feature type="transmembrane region" description="Helical" evidence="1">
    <location>
        <begin position="12"/>
        <end position="30"/>
    </location>
</feature>
<dbReference type="Proteomes" id="UP000242754">
    <property type="component" value="Unassembled WGS sequence"/>
</dbReference>
<feature type="transmembrane region" description="Helical" evidence="1">
    <location>
        <begin position="352"/>
        <end position="370"/>
    </location>
</feature>
<evidence type="ECO:0000256" key="1">
    <source>
        <dbReference type="SAM" id="Phobius"/>
    </source>
</evidence>
<feature type="transmembrane region" description="Helical" evidence="1">
    <location>
        <begin position="409"/>
        <end position="428"/>
    </location>
</feature>
<keyword evidence="1" id="KW-1133">Transmembrane helix</keyword>
<dbReference type="Pfam" id="PF09586">
    <property type="entry name" value="YfhO"/>
    <property type="match status" value="1"/>
</dbReference>
<feature type="transmembrane region" description="Helical" evidence="1">
    <location>
        <begin position="884"/>
        <end position="901"/>
    </location>
</feature>
<feature type="transmembrane region" description="Helical" evidence="1">
    <location>
        <begin position="137"/>
        <end position="155"/>
    </location>
</feature>
<keyword evidence="1" id="KW-0472">Membrane</keyword>
<feature type="transmembrane region" description="Helical" evidence="1">
    <location>
        <begin position="188"/>
        <end position="219"/>
    </location>
</feature>
<feature type="transmembrane region" description="Helical" evidence="1">
    <location>
        <begin position="440"/>
        <end position="457"/>
    </location>
</feature>
<feature type="transmembrane region" description="Helical" evidence="1">
    <location>
        <begin position="239"/>
        <end position="261"/>
    </location>
</feature>
<keyword evidence="1" id="KW-0812">Transmembrane</keyword>
<dbReference type="OrthoDB" id="9815466at2"/>
<feature type="transmembrane region" description="Helical" evidence="1">
    <location>
        <begin position="297"/>
        <end position="316"/>
    </location>
</feature>
<evidence type="ECO:0000313" key="3">
    <source>
        <dbReference type="Proteomes" id="UP000242754"/>
    </source>
</evidence>
<gene>
    <name evidence="2" type="ORF">Tpal_1182</name>
</gene>
<feature type="transmembrane region" description="Helical" evidence="1">
    <location>
        <begin position="323"/>
        <end position="340"/>
    </location>
</feature>
<proteinExistence type="predicted"/>
<evidence type="ECO:0000313" key="2">
    <source>
        <dbReference type="EMBL" id="CZQ89816.1"/>
    </source>
</evidence>
<sequence>MFEEKNVTKKTAVYYTGLFLVMTALIYGYFVREQKSFIWEGDGFSQHYLVFKDYLSMWRGFLSHPTQGFPFWDWNIGLGSDVIASYGYYVIGDPFVYLGLLFPEGMTELAYHVLVLARVYVVGLAFLAFCRQVKIKNPGALFGSILYTFTFYVVLNVVRHPFFLLPMISFPLLCLGMDRILRGGSNSAFILAVFFSAFSNFYFFYMLTVLVFIFAITRYFNLNGIKEWKSIFGYVWRALYSYTIGVLMAGILLAPVVWGFLHSSRQPGEFAAGLKFYPFGYYLGLVTNLLVTERFLWTVFGFAACTVLLAPLLFLWRKKIGYITANLSVFAVILLLPAFGSMMNGFSGPYNRWTFAIPLFISAGSAILFNERFNLTRSELKAMGLSAVVFSSIPLVVAAGNVVPFRFAYIAPVILAWLMWALLVWAYWRNRSGCLSSNAKTTISIALVVLAMVNLIFNARDYYQENGKNEAATLLDYGTVDERYKETFGGAEQLIKDPGIYRIGVTSKDNNFKNQMALLNLMGMNSYLSVTNGAVADFAKQLENNQFQLIQPVRCGFDDRRIINNLLGVKYILTEAGNAKYLPDGYKVVQQTGDGKGAFVVAQSDQAYPFAYAESVYLSTEEFEKYNPVEKEAFLSYGIVLEPTEKDTAALSPFEGKLDVKTAAFSLASSDPEKVQISGDTITVKDGGGTIELLLNDPQELANAEVYVHLKGLHFEPNSQDNYGWTSTGFAALVSFADLTKEVDQSDILDFSSYFHRDNMLFNMGSQGDTVSSGSLSLQLNATGTYKIDDIKIYAYPFDGQYAARVSEKQANALAIKTFADTKVSGTITQAKPSVLTTSIPYTPGWKAEVNGKAVGTVKVNYGFIGIPLSAGESEVTLTYQTPFLKIGAVLSISGLLLLFCNQRFWNKKRQSSLPQQEKEHV</sequence>
<dbReference type="STRING" id="140314.SAMN04488076_11225"/>
<dbReference type="InterPro" id="IPR018580">
    <property type="entry name" value="Uncharacterised_YfhO"/>
</dbReference>
<dbReference type="EMBL" id="FJNE01000003">
    <property type="protein sequence ID" value="CZQ89816.1"/>
    <property type="molecule type" value="Genomic_DNA"/>
</dbReference>
<dbReference type="PANTHER" id="PTHR38454">
    <property type="entry name" value="INTEGRAL MEMBRANE PROTEIN-RELATED"/>
    <property type="match status" value="1"/>
</dbReference>
<reference evidence="2 3" key="1">
    <citation type="submission" date="2016-02" db="EMBL/GenBank/DDBJ databases">
        <authorList>
            <person name="Wen L."/>
            <person name="He K."/>
            <person name="Yang H."/>
        </authorList>
    </citation>
    <scope>NUCLEOTIDE SEQUENCE [LARGE SCALE GENOMIC DNA]</scope>
    <source>
        <strain evidence="2">Trichococcus palustris</strain>
    </source>
</reference>
<accession>A0A143YKY3</accession>
<feature type="transmembrane region" description="Helical" evidence="1">
    <location>
        <begin position="109"/>
        <end position="130"/>
    </location>
</feature>
<dbReference type="RefSeq" id="WP_087032479.1">
    <property type="nucleotide sequence ID" value="NZ_FJNE01000003.1"/>
</dbReference>
<keyword evidence="3" id="KW-1185">Reference proteome</keyword>